<dbReference type="InterPro" id="IPR005546">
    <property type="entry name" value="Autotransporte_beta"/>
</dbReference>
<dbReference type="Gene3D" id="2.40.128.130">
    <property type="entry name" value="Autotransporter beta-domain"/>
    <property type="match status" value="1"/>
</dbReference>
<gene>
    <name evidence="3" type="ORF">JJJ19_04095</name>
</gene>
<evidence type="ECO:0000259" key="2">
    <source>
        <dbReference type="PROSITE" id="PS51208"/>
    </source>
</evidence>
<dbReference type="RefSeq" id="WP_131744158.1">
    <property type="nucleotide sequence ID" value="NZ_CAAAFM010000001.1"/>
</dbReference>
<feature type="signal peptide" evidence="1">
    <location>
        <begin position="1"/>
        <end position="24"/>
    </location>
</feature>
<protein>
    <submittedName>
        <fullName evidence="3">Autotransporter outer membrane beta-barrel domain-containing protein</fullName>
    </submittedName>
</protein>
<dbReference type="PROSITE" id="PS51208">
    <property type="entry name" value="AUTOTRANSPORTER"/>
    <property type="match status" value="1"/>
</dbReference>
<dbReference type="SUPFAM" id="SSF103515">
    <property type="entry name" value="Autotransporter"/>
    <property type="match status" value="1"/>
</dbReference>
<sequence length="356" mass="39495">MGSKITKYLISISLTCALFTALYADDASQTSENQPTKDIQIKTDHKGDFVSNIFWQSTYATVSGMNASRVSLESLSDTSFYFDIEGGVLGLCLYQQNIEEKLGFHMDGAGYYTGISFGSPSLYKIGFKCVAQHANAKANVGYNEVATDYLSLGSHWQVHCFRGKLILTGNYLYTQGNHQINHTHRKLLGACYGSFESQTVGSSLACYFPLKARTNNRLTVTPFFCYQAFISKQGNFKEKGARIRTFATTEDLVDVSLPFGLHNTLVFHGCCPSIWELEVAYKPTVLRQTPLVGSVLVADNGIWISSPTEVSYHAFSINLKNDIRLLKHLHINCNYQCDISSSTCSHYLLAGGKLSF</sequence>
<evidence type="ECO:0000313" key="3">
    <source>
        <dbReference type="EMBL" id="QXE27795.1"/>
    </source>
</evidence>
<evidence type="ECO:0000256" key="1">
    <source>
        <dbReference type="SAM" id="SignalP"/>
    </source>
</evidence>
<evidence type="ECO:0000313" key="4">
    <source>
        <dbReference type="Proteomes" id="UP000683565"/>
    </source>
</evidence>
<name>A0ABX8L929_9CHLA</name>
<proteinExistence type="predicted"/>
<dbReference type="InterPro" id="IPR036709">
    <property type="entry name" value="Autotransporte_beta_dom_sf"/>
</dbReference>
<dbReference type="SMART" id="SM00869">
    <property type="entry name" value="Autotransporter"/>
    <property type="match status" value="1"/>
</dbReference>
<keyword evidence="1" id="KW-0732">Signal</keyword>
<reference evidence="3" key="1">
    <citation type="submission" date="2021-01" db="EMBL/GenBank/DDBJ databases">
        <title>Chlamydial infections in birds of prey presented to California wildlife rehabilitation facilities.</title>
        <authorList>
            <person name="Seibert B.A."/>
            <person name="Keel M.K."/>
            <person name="Kelly T.R."/>
            <person name="Nilsen R.A."/>
            <person name="Pesti D.R."/>
            <person name="Ciembor P.X."/>
            <person name="Gregory C.R."/>
            <person name="Ritchie B.W."/>
            <person name="Hawkins M.G."/>
        </authorList>
    </citation>
    <scope>NUCLEOTIDE SEQUENCE [LARGE SCALE GENOMIC DNA]</scope>
    <source>
        <strain evidence="3">SWA</strain>
    </source>
</reference>
<dbReference type="Proteomes" id="UP000683565">
    <property type="component" value="Chromosome"/>
</dbReference>
<organism evidence="3 4">
    <name type="scientific">Chlamydia buteonis</name>
    <dbReference type="NCBI Taxonomy" id="2494525"/>
    <lineage>
        <taxon>Bacteria</taxon>
        <taxon>Pseudomonadati</taxon>
        <taxon>Chlamydiota</taxon>
        <taxon>Chlamydiia</taxon>
        <taxon>Chlamydiales</taxon>
        <taxon>Chlamydiaceae</taxon>
        <taxon>Chlamydia/Chlamydophila group</taxon>
        <taxon>Chlamydia</taxon>
    </lineage>
</organism>
<accession>A0ABX8L929</accession>
<feature type="chain" id="PRO_5046720109" evidence="1">
    <location>
        <begin position="25"/>
        <end position="356"/>
    </location>
</feature>
<dbReference type="EMBL" id="CP067334">
    <property type="protein sequence ID" value="QXE27795.1"/>
    <property type="molecule type" value="Genomic_DNA"/>
</dbReference>
<keyword evidence="4" id="KW-1185">Reference proteome</keyword>
<feature type="domain" description="Autotransporter" evidence="2">
    <location>
        <begin position="47"/>
        <end position="356"/>
    </location>
</feature>